<accession>A0A160N383</accession>
<dbReference type="AlphaFoldDB" id="A0A160N383"/>
<evidence type="ECO:0000259" key="4">
    <source>
        <dbReference type="PROSITE" id="PS50995"/>
    </source>
</evidence>
<dbReference type="GO" id="GO:0003700">
    <property type="term" value="F:DNA-binding transcription factor activity"/>
    <property type="evidence" value="ECO:0007669"/>
    <property type="project" value="InterPro"/>
</dbReference>
<dbReference type="KEGG" id="dtx:ATSB10_26700"/>
<dbReference type="EMBL" id="CP014841">
    <property type="protein sequence ID" value="AND70124.1"/>
    <property type="molecule type" value="Genomic_DNA"/>
</dbReference>
<keyword evidence="1" id="KW-0805">Transcription regulation</keyword>
<feature type="domain" description="HTH marR-type" evidence="4">
    <location>
        <begin position="25"/>
        <end position="159"/>
    </location>
</feature>
<dbReference type="PROSITE" id="PS50995">
    <property type="entry name" value="HTH_MARR_2"/>
    <property type="match status" value="1"/>
</dbReference>
<dbReference type="OrthoDB" id="8907575at2"/>
<proteinExistence type="predicted"/>
<evidence type="ECO:0000256" key="2">
    <source>
        <dbReference type="ARBA" id="ARBA00023125"/>
    </source>
</evidence>
<dbReference type="PANTHER" id="PTHR42756:SF1">
    <property type="entry name" value="TRANSCRIPTIONAL REPRESSOR OF EMRAB OPERON"/>
    <property type="match status" value="1"/>
</dbReference>
<reference evidence="5 6" key="1">
    <citation type="submission" date="2016-02" db="EMBL/GenBank/DDBJ databases">
        <title>Complete genome sequencing and analysis of ATSB10, Dyella thiooxydans isolated from rhizosphere soil of sunflower (Helianthus annuus L.).</title>
        <authorList>
            <person name="Lee Y."/>
            <person name="Hwangbo K."/>
            <person name="Chung H."/>
            <person name="Yoo J."/>
            <person name="Kim K.Y."/>
            <person name="Sa T.M."/>
            <person name="Um Y."/>
            <person name="Madhaiyan M."/>
        </authorList>
    </citation>
    <scope>NUCLEOTIDE SEQUENCE [LARGE SCALE GENOMIC DNA]</scope>
    <source>
        <strain evidence="5 6">ATSB10</strain>
    </source>
</reference>
<dbReference type="InterPro" id="IPR000835">
    <property type="entry name" value="HTH_MarR-typ"/>
</dbReference>
<keyword evidence="2" id="KW-0238">DNA-binding</keyword>
<dbReference type="PANTHER" id="PTHR42756">
    <property type="entry name" value="TRANSCRIPTIONAL REGULATOR, MARR"/>
    <property type="match status" value="1"/>
</dbReference>
<dbReference type="SUPFAM" id="SSF46785">
    <property type="entry name" value="Winged helix' DNA-binding domain"/>
    <property type="match status" value="1"/>
</dbReference>
<dbReference type="InterPro" id="IPR036388">
    <property type="entry name" value="WH-like_DNA-bd_sf"/>
</dbReference>
<dbReference type="Pfam" id="PF01047">
    <property type="entry name" value="MarR"/>
    <property type="match status" value="1"/>
</dbReference>
<dbReference type="PATRIC" id="fig|445710.3.peg.2662"/>
<protein>
    <submittedName>
        <fullName evidence="5">MarR family transcriptional regulator</fullName>
    </submittedName>
</protein>
<gene>
    <name evidence="5" type="ORF">ATSB10_26700</name>
</gene>
<keyword evidence="3" id="KW-0804">Transcription</keyword>
<dbReference type="SMART" id="SM00347">
    <property type="entry name" value="HTH_MARR"/>
    <property type="match status" value="1"/>
</dbReference>
<dbReference type="Gene3D" id="1.10.10.10">
    <property type="entry name" value="Winged helix-like DNA-binding domain superfamily/Winged helix DNA-binding domain"/>
    <property type="match status" value="1"/>
</dbReference>
<evidence type="ECO:0000256" key="1">
    <source>
        <dbReference type="ARBA" id="ARBA00023015"/>
    </source>
</evidence>
<dbReference type="GO" id="GO:0003677">
    <property type="term" value="F:DNA binding"/>
    <property type="evidence" value="ECO:0007669"/>
    <property type="project" value="UniProtKB-KW"/>
</dbReference>
<dbReference type="Proteomes" id="UP000077255">
    <property type="component" value="Chromosome"/>
</dbReference>
<evidence type="ECO:0000313" key="6">
    <source>
        <dbReference type="Proteomes" id="UP000077255"/>
    </source>
</evidence>
<dbReference type="PRINTS" id="PR00598">
    <property type="entry name" value="HTHMARR"/>
</dbReference>
<keyword evidence="6" id="KW-1185">Reference proteome</keyword>
<evidence type="ECO:0000313" key="5">
    <source>
        <dbReference type="EMBL" id="AND70124.1"/>
    </source>
</evidence>
<dbReference type="InterPro" id="IPR036390">
    <property type="entry name" value="WH_DNA-bd_sf"/>
</dbReference>
<organism evidence="5 6">
    <name type="scientific">Dyella thiooxydans</name>
    <dbReference type="NCBI Taxonomy" id="445710"/>
    <lineage>
        <taxon>Bacteria</taxon>
        <taxon>Pseudomonadati</taxon>
        <taxon>Pseudomonadota</taxon>
        <taxon>Gammaproteobacteria</taxon>
        <taxon>Lysobacterales</taxon>
        <taxon>Rhodanobacteraceae</taxon>
        <taxon>Dyella</taxon>
    </lineage>
</organism>
<dbReference type="STRING" id="445710.ATSB10_26700"/>
<dbReference type="RefSeq" id="WP_063673205.1">
    <property type="nucleotide sequence ID" value="NZ_CP014841.1"/>
</dbReference>
<name>A0A160N383_9GAMM</name>
<evidence type="ECO:0000256" key="3">
    <source>
        <dbReference type="ARBA" id="ARBA00023163"/>
    </source>
</evidence>
<sequence>MSSFAPTEQRLAVTCRQYPAFPREPAVVVRLVKHIHKRVHDDANALLKPFGINHPEYNLLMMLYGTEGYTLNPSQLAEAAGEKSANITRLTDGLCAKGLVERTTSDEDRRKVALTLTDAGLAMIKSFLPGICDLLARQTATLQPRELAQLEKLLKKFLDGLEQG</sequence>